<reference evidence="1" key="1">
    <citation type="submission" date="2016-05" db="EMBL/GenBank/DDBJ databases">
        <authorList>
            <person name="Lavstsen T."/>
            <person name="Jespersen J.S."/>
        </authorList>
    </citation>
    <scope>NUCLEOTIDE SEQUENCE</scope>
    <source>
        <tissue evidence="1">Brain</tissue>
    </source>
</reference>
<proteinExistence type="predicted"/>
<dbReference type="InterPro" id="IPR036691">
    <property type="entry name" value="Endo/exonu/phosph_ase_sf"/>
</dbReference>
<evidence type="ECO:0008006" key="2">
    <source>
        <dbReference type="Google" id="ProtNLM"/>
    </source>
</evidence>
<accession>A0A1A7ZNK1</accession>
<dbReference type="SUPFAM" id="SSF56219">
    <property type="entry name" value="DNase I-like"/>
    <property type="match status" value="1"/>
</dbReference>
<name>A0A1A7ZNK1_NOTFU</name>
<sequence length="94" mass="11002">VLIIKDYLNKFKNKCTVIAITETWFKDDVMDEVQMEGYELYFVNRKNKRGGGVALYITSDLKCKLVKEMTMMEDNIMEIVTVEISNEAAKKYFN</sequence>
<dbReference type="Gene3D" id="3.60.10.10">
    <property type="entry name" value="Endonuclease/exonuclease/phosphatase"/>
    <property type="match status" value="1"/>
</dbReference>
<feature type="non-terminal residue" evidence="1">
    <location>
        <position position="94"/>
    </location>
</feature>
<feature type="non-terminal residue" evidence="1">
    <location>
        <position position="1"/>
    </location>
</feature>
<dbReference type="AlphaFoldDB" id="A0A1A7ZNK1"/>
<protein>
    <recommendedName>
        <fullName evidence="2">Helentron 4 helitron-like transposon replicase/helicase/endonuclease</fullName>
    </recommendedName>
</protein>
<dbReference type="EMBL" id="HADY01005523">
    <property type="protein sequence ID" value="SBP44008.1"/>
    <property type="molecule type" value="Transcribed_RNA"/>
</dbReference>
<gene>
    <name evidence="1" type="primary">Nfu_g_1_025712</name>
</gene>
<organism evidence="1">
    <name type="scientific">Nothobranchius furzeri</name>
    <name type="common">Turquoise killifish</name>
    <dbReference type="NCBI Taxonomy" id="105023"/>
    <lineage>
        <taxon>Eukaryota</taxon>
        <taxon>Metazoa</taxon>
        <taxon>Chordata</taxon>
        <taxon>Craniata</taxon>
        <taxon>Vertebrata</taxon>
        <taxon>Euteleostomi</taxon>
        <taxon>Actinopterygii</taxon>
        <taxon>Neopterygii</taxon>
        <taxon>Teleostei</taxon>
        <taxon>Neoteleostei</taxon>
        <taxon>Acanthomorphata</taxon>
        <taxon>Ovalentaria</taxon>
        <taxon>Atherinomorphae</taxon>
        <taxon>Cyprinodontiformes</taxon>
        <taxon>Nothobranchiidae</taxon>
        <taxon>Nothobranchius</taxon>
    </lineage>
</organism>
<reference evidence="1" key="2">
    <citation type="submission" date="2016-06" db="EMBL/GenBank/DDBJ databases">
        <title>The genome of a short-lived fish provides insights into sex chromosome evolution and the genetic control of aging.</title>
        <authorList>
            <person name="Reichwald K."/>
            <person name="Felder M."/>
            <person name="Petzold A."/>
            <person name="Koch P."/>
            <person name="Groth M."/>
            <person name="Platzer M."/>
        </authorList>
    </citation>
    <scope>NUCLEOTIDE SEQUENCE</scope>
    <source>
        <tissue evidence="1">Brain</tissue>
    </source>
</reference>
<evidence type="ECO:0000313" key="1">
    <source>
        <dbReference type="EMBL" id="SBP44008.1"/>
    </source>
</evidence>